<dbReference type="InterPro" id="IPR003677">
    <property type="entry name" value="ANIS5_cation-bd"/>
</dbReference>
<dbReference type="EMBL" id="JOJR01000219">
    <property type="protein sequence ID" value="RCN41861.1"/>
    <property type="molecule type" value="Genomic_DNA"/>
</dbReference>
<evidence type="ECO:0000313" key="3">
    <source>
        <dbReference type="EMBL" id="RCN41861.1"/>
    </source>
</evidence>
<organism evidence="3 4">
    <name type="scientific">Ancylostoma caninum</name>
    <name type="common">Dog hookworm</name>
    <dbReference type="NCBI Taxonomy" id="29170"/>
    <lineage>
        <taxon>Eukaryota</taxon>
        <taxon>Metazoa</taxon>
        <taxon>Ecdysozoa</taxon>
        <taxon>Nematoda</taxon>
        <taxon>Chromadorea</taxon>
        <taxon>Rhabditida</taxon>
        <taxon>Rhabditina</taxon>
        <taxon>Rhabditomorpha</taxon>
        <taxon>Strongyloidea</taxon>
        <taxon>Ancylostomatidae</taxon>
        <taxon>Ancylostomatinae</taxon>
        <taxon>Ancylostoma</taxon>
    </lineage>
</organism>
<proteinExistence type="predicted"/>
<accession>A0A368GBW9</accession>
<gene>
    <name evidence="3" type="ORF">ANCCAN_12189</name>
</gene>
<comment type="caution">
    <text evidence="3">The sequence shown here is derived from an EMBL/GenBank/DDBJ whole genome shotgun (WGS) entry which is preliminary data.</text>
</comment>
<reference evidence="3 4" key="1">
    <citation type="submission" date="2014-10" db="EMBL/GenBank/DDBJ databases">
        <title>Draft genome of the hookworm Ancylostoma caninum.</title>
        <authorList>
            <person name="Mitreva M."/>
        </authorList>
    </citation>
    <scope>NUCLEOTIDE SEQUENCE [LARGE SCALE GENOMIC DNA]</scope>
    <source>
        <strain evidence="3 4">Baltimore</strain>
    </source>
</reference>
<dbReference type="Pfam" id="PF02520">
    <property type="entry name" value="ANIS5_cation-bd"/>
    <property type="match status" value="1"/>
</dbReference>
<sequence length="354" mass="38411">MRGLALLPTAAMDSIIHTLLLITVSRAQWSIPGVNSDSEPVLGGSLGQAQGPFGGFYSGSGLSSSSNAQTQGANPFAADLAPQFAQFGSQYGINSLSSYGSQNFPSYGTQSIPMDPTSLLAGSRGAYDIHPLLLPSQTRPVRQFTHQPGAFGLQAPPQAPYGQFALGTSQPIPYSPFQADDFSGTVQKPLLKASLPPSSEPVRVIPPFLKGQSKEDQDKQISANLVWTDDRDGAQQSPVEMDPLFYAIVQHPTWSPSEKNAKIEELIASMNADVQNIYSQYQRASSGDITVKRQKVHEAVAAMSPEAQQQFQKVSALMTNPRIPEQERLQKIQDLYAKIPDSIKREFDSKFINL</sequence>
<dbReference type="Proteomes" id="UP000252519">
    <property type="component" value="Unassembled WGS sequence"/>
</dbReference>
<dbReference type="PANTHER" id="PTHR21593">
    <property type="entry name" value="PRION-LIKE- Q/N-RICH -DOMAIN-BEARING PROTEIN PROTEIN"/>
    <property type="match status" value="1"/>
</dbReference>
<keyword evidence="4" id="KW-1185">Reference proteome</keyword>
<name>A0A368GBW9_ANCCA</name>
<evidence type="ECO:0000259" key="2">
    <source>
        <dbReference type="Pfam" id="PF02520"/>
    </source>
</evidence>
<feature type="domain" description="SXP/RAL-2 family protein Ani s 5-like cation-binding" evidence="2">
    <location>
        <begin position="245"/>
        <end position="343"/>
    </location>
</feature>
<dbReference type="InterPro" id="IPR052823">
    <property type="entry name" value="SXP/RAL-2_related"/>
</dbReference>
<dbReference type="PANTHER" id="PTHR21593:SF36">
    <property type="entry name" value="DUF148 DOMAIN-CONTAINING PROTEIN-RELATED"/>
    <property type="match status" value="1"/>
</dbReference>
<dbReference type="OrthoDB" id="5871823at2759"/>
<evidence type="ECO:0000313" key="4">
    <source>
        <dbReference type="Proteomes" id="UP000252519"/>
    </source>
</evidence>
<feature type="chain" id="PRO_5016926960" description="SXP/RAL-2 family protein Ani s 5-like cation-binding domain-containing protein" evidence="1">
    <location>
        <begin position="28"/>
        <end position="354"/>
    </location>
</feature>
<evidence type="ECO:0000256" key="1">
    <source>
        <dbReference type="SAM" id="SignalP"/>
    </source>
</evidence>
<dbReference type="AlphaFoldDB" id="A0A368GBW9"/>
<keyword evidence="1" id="KW-0732">Signal</keyword>
<protein>
    <recommendedName>
        <fullName evidence="2">SXP/RAL-2 family protein Ani s 5-like cation-binding domain-containing protein</fullName>
    </recommendedName>
</protein>
<feature type="signal peptide" evidence="1">
    <location>
        <begin position="1"/>
        <end position="27"/>
    </location>
</feature>